<dbReference type="AlphaFoldDB" id="A0A072TK02"/>
<reference evidence="1 3" key="1">
    <citation type="journal article" date="2011" name="Nature">
        <title>The Medicago genome provides insight into the evolution of rhizobial symbioses.</title>
        <authorList>
            <person name="Young N.D."/>
            <person name="Debelle F."/>
            <person name="Oldroyd G.E."/>
            <person name="Geurts R."/>
            <person name="Cannon S.B."/>
            <person name="Udvardi M.K."/>
            <person name="Benedito V.A."/>
            <person name="Mayer K.F."/>
            <person name="Gouzy J."/>
            <person name="Schoof H."/>
            <person name="Van de Peer Y."/>
            <person name="Proost S."/>
            <person name="Cook D.R."/>
            <person name="Meyers B.C."/>
            <person name="Spannagl M."/>
            <person name="Cheung F."/>
            <person name="De Mita S."/>
            <person name="Krishnakumar V."/>
            <person name="Gundlach H."/>
            <person name="Zhou S."/>
            <person name="Mudge J."/>
            <person name="Bharti A.K."/>
            <person name="Murray J.D."/>
            <person name="Naoumkina M.A."/>
            <person name="Rosen B."/>
            <person name="Silverstein K.A."/>
            <person name="Tang H."/>
            <person name="Rombauts S."/>
            <person name="Zhao P.X."/>
            <person name="Zhou P."/>
            <person name="Barbe V."/>
            <person name="Bardou P."/>
            <person name="Bechner M."/>
            <person name="Bellec A."/>
            <person name="Berger A."/>
            <person name="Berges H."/>
            <person name="Bidwell S."/>
            <person name="Bisseling T."/>
            <person name="Choisne N."/>
            <person name="Couloux A."/>
            <person name="Denny R."/>
            <person name="Deshpande S."/>
            <person name="Dai X."/>
            <person name="Doyle J.J."/>
            <person name="Dudez A.M."/>
            <person name="Farmer A.D."/>
            <person name="Fouteau S."/>
            <person name="Franken C."/>
            <person name="Gibelin C."/>
            <person name="Gish J."/>
            <person name="Goldstein S."/>
            <person name="Gonzalez A.J."/>
            <person name="Green P.J."/>
            <person name="Hallab A."/>
            <person name="Hartog M."/>
            <person name="Hua A."/>
            <person name="Humphray S.J."/>
            <person name="Jeong D.H."/>
            <person name="Jing Y."/>
            <person name="Jocker A."/>
            <person name="Kenton S.M."/>
            <person name="Kim D.J."/>
            <person name="Klee K."/>
            <person name="Lai H."/>
            <person name="Lang C."/>
            <person name="Lin S."/>
            <person name="Macmil S.L."/>
            <person name="Magdelenat G."/>
            <person name="Matthews L."/>
            <person name="McCorrison J."/>
            <person name="Monaghan E.L."/>
            <person name="Mun J.H."/>
            <person name="Najar F.Z."/>
            <person name="Nicholson C."/>
            <person name="Noirot C."/>
            <person name="O'Bleness M."/>
            <person name="Paule C.R."/>
            <person name="Poulain J."/>
            <person name="Prion F."/>
            <person name="Qin B."/>
            <person name="Qu C."/>
            <person name="Retzel E.F."/>
            <person name="Riddle C."/>
            <person name="Sallet E."/>
            <person name="Samain S."/>
            <person name="Samson N."/>
            <person name="Sanders I."/>
            <person name="Saurat O."/>
            <person name="Scarpelli C."/>
            <person name="Schiex T."/>
            <person name="Segurens B."/>
            <person name="Severin A.J."/>
            <person name="Sherrier D.J."/>
            <person name="Shi R."/>
            <person name="Sims S."/>
            <person name="Singer S.R."/>
            <person name="Sinharoy S."/>
            <person name="Sterck L."/>
            <person name="Viollet A."/>
            <person name="Wang B.B."/>
            <person name="Wang K."/>
            <person name="Wang M."/>
            <person name="Wang X."/>
            <person name="Warfsmann J."/>
            <person name="Weissenbach J."/>
            <person name="White D.D."/>
            <person name="White J.D."/>
            <person name="Wiley G.B."/>
            <person name="Wincker P."/>
            <person name="Xing Y."/>
            <person name="Yang L."/>
            <person name="Yao Z."/>
            <person name="Ying F."/>
            <person name="Zhai J."/>
            <person name="Zhou L."/>
            <person name="Zuber A."/>
            <person name="Denarie J."/>
            <person name="Dixon R.A."/>
            <person name="May G.D."/>
            <person name="Schwartz D.C."/>
            <person name="Rogers J."/>
            <person name="Quetier F."/>
            <person name="Town C.D."/>
            <person name="Roe B.A."/>
        </authorList>
    </citation>
    <scope>NUCLEOTIDE SEQUENCE [LARGE SCALE GENOMIC DNA]</scope>
    <source>
        <strain evidence="1">A17</strain>
        <strain evidence="2 3">cv. Jemalong A17</strain>
    </source>
</reference>
<organism evidence="1 3">
    <name type="scientific">Medicago truncatula</name>
    <name type="common">Barrel medic</name>
    <name type="synonym">Medicago tribuloides</name>
    <dbReference type="NCBI Taxonomy" id="3880"/>
    <lineage>
        <taxon>Eukaryota</taxon>
        <taxon>Viridiplantae</taxon>
        <taxon>Streptophyta</taxon>
        <taxon>Embryophyta</taxon>
        <taxon>Tracheophyta</taxon>
        <taxon>Spermatophyta</taxon>
        <taxon>Magnoliopsida</taxon>
        <taxon>eudicotyledons</taxon>
        <taxon>Gunneridae</taxon>
        <taxon>Pentapetalae</taxon>
        <taxon>rosids</taxon>
        <taxon>fabids</taxon>
        <taxon>Fabales</taxon>
        <taxon>Fabaceae</taxon>
        <taxon>Papilionoideae</taxon>
        <taxon>50 kb inversion clade</taxon>
        <taxon>NPAAA clade</taxon>
        <taxon>Hologalegina</taxon>
        <taxon>IRL clade</taxon>
        <taxon>Trifolieae</taxon>
        <taxon>Medicago</taxon>
    </lineage>
</organism>
<keyword evidence="3" id="KW-1185">Reference proteome</keyword>
<accession>A0A072TK02</accession>
<dbReference type="EMBL" id="KL402735">
    <property type="protein sequence ID" value="KEH17506.1"/>
    <property type="molecule type" value="Genomic_DNA"/>
</dbReference>
<protein>
    <submittedName>
        <fullName evidence="1 2">Uncharacterized protein</fullName>
    </submittedName>
</protein>
<evidence type="ECO:0000313" key="2">
    <source>
        <dbReference type="EnsemblPlants" id="KEH17506"/>
    </source>
</evidence>
<gene>
    <name evidence="1" type="ORF">MTR_0010s0210</name>
</gene>
<name>A0A072TK02_MEDTR</name>
<dbReference type="Proteomes" id="UP000002051">
    <property type="component" value="Unassembled WGS sequence"/>
</dbReference>
<proteinExistence type="predicted"/>
<reference evidence="2" key="3">
    <citation type="submission" date="2015-06" db="UniProtKB">
        <authorList>
            <consortium name="EnsemblPlants"/>
        </authorList>
    </citation>
    <scope>IDENTIFICATION</scope>
    <source>
        <strain evidence="2">cv. Jemalong A17</strain>
    </source>
</reference>
<evidence type="ECO:0000313" key="3">
    <source>
        <dbReference type="Proteomes" id="UP000002051"/>
    </source>
</evidence>
<sequence>MASNLLALYCVVALLDRKERCDVYMSNCSSCWFCGVRHIFKSFNSEIDDEQIEKMKLKDEN</sequence>
<dbReference type="HOGENOM" id="CLU_2926156_0_0_1"/>
<reference evidence="1 3" key="2">
    <citation type="journal article" date="2014" name="BMC Genomics">
        <title>An improved genome release (version Mt4.0) for the model legume Medicago truncatula.</title>
        <authorList>
            <person name="Tang H."/>
            <person name="Krishnakumar V."/>
            <person name="Bidwell S."/>
            <person name="Rosen B."/>
            <person name="Chan A."/>
            <person name="Zhou S."/>
            <person name="Gentzbittel L."/>
            <person name="Childs K.L."/>
            <person name="Yandell M."/>
            <person name="Gundlach H."/>
            <person name="Mayer K.F."/>
            <person name="Schwartz D.C."/>
            <person name="Town C.D."/>
        </authorList>
    </citation>
    <scope>GENOME REANNOTATION</scope>
    <source>
        <strain evidence="1">A17</strain>
        <strain evidence="2 3">cv. Jemalong A17</strain>
    </source>
</reference>
<dbReference type="EnsemblPlants" id="KEH17506">
    <property type="protein sequence ID" value="KEH17506"/>
    <property type="gene ID" value="MTR_0010s0210"/>
</dbReference>
<evidence type="ECO:0000313" key="1">
    <source>
        <dbReference type="EMBL" id="KEH17506.1"/>
    </source>
</evidence>